<comment type="caution">
    <text evidence="2">The sequence shown here is derived from an EMBL/GenBank/DDBJ whole genome shotgun (WGS) entry which is preliminary data.</text>
</comment>
<feature type="transmembrane region" description="Helical" evidence="1">
    <location>
        <begin position="35"/>
        <end position="53"/>
    </location>
</feature>
<dbReference type="Proteomes" id="UP000018502">
    <property type="component" value="Unassembled WGS sequence"/>
</dbReference>
<accession>A0A829MEV5</accession>
<reference evidence="2 3" key="1">
    <citation type="journal article" date="2014" name="Emerg. Infect. Dis.">
        <title>High-level Relatedness among Mycobacterium abscessus subsp. massiliense Strains from Widely Separated Outbreaks.</title>
        <authorList>
            <person name="Tettelin H."/>
            <person name="Davidson R.M."/>
            <person name="Agrawal S."/>
            <person name="Aitken M.L."/>
            <person name="Shallom S."/>
            <person name="Hasan N.A."/>
            <person name="Strong M."/>
            <person name="Nogueira de Moura V.C."/>
            <person name="De Groote M.A."/>
            <person name="Duarte R.S."/>
            <person name="Hine E."/>
            <person name="Parankush S."/>
            <person name="Su Q."/>
            <person name="Daugherty S.C."/>
            <person name="Fraser C.M."/>
            <person name="Brown-Elliott B.A."/>
            <person name="Wallace R.J.Jr."/>
            <person name="Holland S.M."/>
            <person name="Sampaio E.P."/>
            <person name="Olivier K.N."/>
            <person name="Jackson M."/>
            <person name="Zelazny A.M."/>
        </authorList>
    </citation>
    <scope>NUCLEOTIDE SEQUENCE [LARGE SCALE GENOMIC DNA]</scope>
    <source>
        <strain evidence="2 3">MAB_091912_2446</strain>
    </source>
</reference>
<sequence>MRVEVDDKPTDGADSPVSVEFANSSWSAGVTSRHVAAAIAGVVVATAAVAGLHGLPRAGGGAAAWLVWAAELLVLLIALSGGIKLALWGRQPIIAAIFSAAKPWIGGPARAMLAALSMIAGGIGTWWVFRGDYAVWWVSATGQSAWSMAMGPVSYLSRW</sequence>
<keyword evidence="1" id="KW-1133">Transmembrane helix</keyword>
<dbReference type="EMBL" id="AYTF01000001">
    <property type="protein sequence ID" value="ESV62908.1"/>
    <property type="molecule type" value="Genomic_DNA"/>
</dbReference>
<keyword evidence="1" id="KW-0812">Transmembrane</keyword>
<dbReference type="AlphaFoldDB" id="A0A829MEV5"/>
<evidence type="ECO:0000313" key="2">
    <source>
        <dbReference type="EMBL" id="ESV62908.1"/>
    </source>
</evidence>
<protein>
    <submittedName>
        <fullName evidence="2">Putative membrane protein</fullName>
    </submittedName>
</protein>
<feature type="transmembrane region" description="Helical" evidence="1">
    <location>
        <begin position="109"/>
        <end position="129"/>
    </location>
</feature>
<organism evidence="2 3">
    <name type="scientific">Mycobacteroides abscessus MAB_091912_2446</name>
    <dbReference type="NCBI Taxonomy" id="1335414"/>
    <lineage>
        <taxon>Bacteria</taxon>
        <taxon>Bacillati</taxon>
        <taxon>Actinomycetota</taxon>
        <taxon>Actinomycetes</taxon>
        <taxon>Mycobacteriales</taxon>
        <taxon>Mycobacteriaceae</taxon>
        <taxon>Mycobacteroides</taxon>
        <taxon>Mycobacteroides abscessus</taxon>
    </lineage>
</organism>
<evidence type="ECO:0000313" key="3">
    <source>
        <dbReference type="Proteomes" id="UP000018502"/>
    </source>
</evidence>
<feature type="transmembrane region" description="Helical" evidence="1">
    <location>
        <begin position="135"/>
        <end position="156"/>
    </location>
</feature>
<keyword evidence="1" id="KW-0472">Membrane</keyword>
<proteinExistence type="predicted"/>
<gene>
    <name evidence="2" type="ORF">L833_0280</name>
</gene>
<feature type="transmembrane region" description="Helical" evidence="1">
    <location>
        <begin position="65"/>
        <end position="88"/>
    </location>
</feature>
<name>A0A829MEV5_9MYCO</name>
<evidence type="ECO:0000256" key="1">
    <source>
        <dbReference type="SAM" id="Phobius"/>
    </source>
</evidence>